<dbReference type="InParanoid" id="B8MRI1"/>
<proteinExistence type="predicted"/>
<accession>B8MRI1</accession>
<dbReference type="EMBL" id="EQ962659">
    <property type="protein sequence ID" value="EED13118.1"/>
    <property type="molecule type" value="Genomic_DNA"/>
</dbReference>
<dbReference type="GeneID" id="8100682"/>
<keyword evidence="2" id="KW-1185">Reference proteome</keyword>
<dbReference type="Proteomes" id="UP000001745">
    <property type="component" value="Unassembled WGS sequence"/>
</dbReference>
<dbReference type="VEuPathDB" id="FungiDB:TSTA_056170"/>
<dbReference type="OMA" id="MPDESIE"/>
<reference evidence="2" key="1">
    <citation type="journal article" date="2015" name="Genome Announc.">
        <title>Genome sequence of the AIDS-associated pathogen Penicillium marneffei (ATCC18224) and its near taxonomic relative Talaromyces stipitatus (ATCC10500).</title>
        <authorList>
            <person name="Nierman W.C."/>
            <person name="Fedorova-Abrams N.D."/>
            <person name="Andrianopoulos A."/>
        </authorList>
    </citation>
    <scope>NUCLEOTIDE SEQUENCE [LARGE SCALE GENOMIC DNA]</scope>
    <source>
        <strain evidence="2">ATCC 10500 / CBS 375.48 / QM 6759 / NRRL 1006</strain>
    </source>
</reference>
<dbReference type="eggNOG" id="ENOG502SCMH">
    <property type="taxonomic scope" value="Eukaryota"/>
</dbReference>
<dbReference type="PhylomeDB" id="B8MRI1"/>
<protein>
    <submittedName>
        <fullName evidence="1">Uncharacterized protein</fullName>
    </submittedName>
</protein>
<name>B8MRI1_TALSN</name>
<sequence>MTADLYDEDQVICQDFSYLDVLHVIPPCLMERKGEDSDMGVENMQTVYKIQRMLDPDVIESIKGSNINRPSNALTMDSGMLALNFRKFQIRFEQVVESTTPHTYKIDSSGFPFLRKDPVTRTLYLMPDESIESLSPALLSIHCSIGRILNLSGAKIYTRGTINRLQDLPEDAFVSEDGHSYR</sequence>
<dbReference type="HOGENOM" id="CLU_1482957_0_0_1"/>
<dbReference type="AlphaFoldDB" id="B8MRI1"/>
<gene>
    <name evidence="1" type="ORF">TSTA_056170</name>
</gene>
<dbReference type="OrthoDB" id="2104739at2759"/>
<dbReference type="STRING" id="441959.B8MRI1"/>
<dbReference type="RefSeq" id="XP_002487229.1">
    <property type="nucleotide sequence ID" value="XM_002487184.1"/>
</dbReference>
<evidence type="ECO:0000313" key="2">
    <source>
        <dbReference type="Proteomes" id="UP000001745"/>
    </source>
</evidence>
<organism evidence="1 2">
    <name type="scientific">Talaromyces stipitatus (strain ATCC 10500 / CBS 375.48 / QM 6759 / NRRL 1006)</name>
    <name type="common">Penicillium stipitatum</name>
    <dbReference type="NCBI Taxonomy" id="441959"/>
    <lineage>
        <taxon>Eukaryota</taxon>
        <taxon>Fungi</taxon>
        <taxon>Dikarya</taxon>
        <taxon>Ascomycota</taxon>
        <taxon>Pezizomycotina</taxon>
        <taxon>Eurotiomycetes</taxon>
        <taxon>Eurotiomycetidae</taxon>
        <taxon>Eurotiales</taxon>
        <taxon>Trichocomaceae</taxon>
        <taxon>Talaromyces</taxon>
        <taxon>Talaromyces sect. Talaromyces</taxon>
    </lineage>
</organism>
<evidence type="ECO:0000313" key="1">
    <source>
        <dbReference type="EMBL" id="EED13118.1"/>
    </source>
</evidence>